<evidence type="ECO:0000313" key="2">
    <source>
        <dbReference type="EMBL" id="SEO90437.1"/>
    </source>
</evidence>
<accession>A0A1H8THS5</accession>
<protein>
    <recommendedName>
        <fullName evidence="4">Collagen triple helix repeat-containing protein</fullName>
    </recommendedName>
</protein>
<reference evidence="2 3" key="1">
    <citation type="submission" date="2016-10" db="EMBL/GenBank/DDBJ databases">
        <authorList>
            <person name="de Groot N.N."/>
        </authorList>
    </citation>
    <scope>NUCLEOTIDE SEQUENCE [LARGE SCALE GENOMIC DNA]</scope>
    <source>
        <strain evidence="2 3">DSM 27842</strain>
    </source>
</reference>
<dbReference type="RefSeq" id="WP_093119090.1">
    <property type="nucleotide sequence ID" value="NZ_FODS01000015.1"/>
</dbReference>
<evidence type="ECO:0000256" key="1">
    <source>
        <dbReference type="SAM" id="MobiDB-lite"/>
    </source>
</evidence>
<dbReference type="STRING" id="569882.SAMN04490248_115105"/>
<evidence type="ECO:0008006" key="4">
    <source>
        <dbReference type="Google" id="ProtNLM"/>
    </source>
</evidence>
<keyword evidence="3" id="KW-1185">Reference proteome</keyword>
<dbReference type="Proteomes" id="UP000198893">
    <property type="component" value="Unassembled WGS sequence"/>
</dbReference>
<gene>
    <name evidence="2" type="ORF">SAMN04490248_115105</name>
</gene>
<name>A0A1H8THS5_9RHOB</name>
<feature type="region of interest" description="Disordered" evidence="1">
    <location>
        <begin position="39"/>
        <end position="75"/>
    </location>
</feature>
<dbReference type="EMBL" id="FODS01000015">
    <property type="protein sequence ID" value="SEO90437.1"/>
    <property type="molecule type" value="Genomic_DNA"/>
</dbReference>
<dbReference type="AlphaFoldDB" id="A0A1H8THS5"/>
<proteinExistence type="predicted"/>
<evidence type="ECO:0000313" key="3">
    <source>
        <dbReference type="Proteomes" id="UP000198893"/>
    </source>
</evidence>
<organism evidence="2 3">
    <name type="scientific">Salinihabitans flavidus</name>
    <dbReference type="NCBI Taxonomy" id="569882"/>
    <lineage>
        <taxon>Bacteria</taxon>
        <taxon>Pseudomonadati</taxon>
        <taxon>Pseudomonadota</taxon>
        <taxon>Alphaproteobacteria</taxon>
        <taxon>Rhodobacterales</taxon>
        <taxon>Roseobacteraceae</taxon>
        <taxon>Salinihabitans</taxon>
    </lineage>
</organism>
<dbReference type="OrthoDB" id="7873063at2"/>
<sequence>MSGRIDVAGPGVPIRLTVSDDVPLRVGLAAGPVAVRVPGLPGPEGKAGPPGARGEQGDPGVTVLPTDAPINGGFF</sequence>